<dbReference type="InterPro" id="IPR034660">
    <property type="entry name" value="DinB/YfiT-like"/>
</dbReference>
<name>A0A0H4PDW8_9BACT</name>
<dbReference type="EMBL" id="CP012040">
    <property type="protein sequence ID" value="AKP50998.1"/>
    <property type="molecule type" value="Genomic_DNA"/>
</dbReference>
<dbReference type="KEGG" id="camu:CA2015_1561"/>
<gene>
    <name evidence="2" type="ORF">CA2015_1561</name>
</gene>
<dbReference type="SUPFAM" id="SSF109854">
    <property type="entry name" value="DinB/YfiT-like putative metalloenzymes"/>
    <property type="match status" value="1"/>
</dbReference>
<dbReference type="STRING" id="320787.CA2015_1561"/>
<evidence type="ECO:0000259" key="1">
    <source>
        <dbReference type="Pfam" id="PF12867"/>
    </source>
</evidence>
<dbReference type="PANTHER" id="PTHR39473:SF1">
    <property type="entry name" value="DINB-LIKE DOMAIN-CONTAINING PROTEIN"/>
    <property type="match status" value="1"/>
</dbReference>
<keyword evidence="3" id="KW-1185">Reference proteome</keyword>
<dbReference type="Pfam" id="PF12867">
    <property type="entry name" value="DinB_2"/>
    <property type="match status" value="1"/>
</dbReference>
<dbReference type="Gene3D" id="1.20.120.450">
    <property type="entry name" value="dinb family like domain"/>
    <property type="match status" value="1"/>
</dbReference>
<dbReference type="Proteomes" id="UP000036520">
    <property type="component" value="Chromosome"/>
</dbReference>
<dbReference type="PATRIC" id="fig|320787.5.peg.1726"/>
<dbReference type="AlphaFoldDB" id="A0A0H4PDW8"/>
<dbReference type="RefSeq" id="WP_048641391.1">
    <property type="nucleotide sequence ID" value="NZ_CP012040.1"/>
</dbReference>
<evidence type="ECO:0000313" key="2">
    <source>
        <dbReference type="EMBL" id="AKP50998.1"/>
    </source>
</evidence>
<reference evidence="2 3" key="1">
    <citation type="submission" date="2015-07" db="EMBL/GenBank/DDBJ databases">
        <authorList>
            <person name="Kim K.M."/>
        </authorList>
    </citation>
    <scope>NUCLEOTIDE SEQUENCE [LARGE SCALE GENOMIC DNA]</scope>
    <source>
        <strain evidence="2 3">KCTC 12363</strain>
    </source>
</reference>
<dbReference type="PANTHER" id="PTHR39473">
    <property type="match status" value="1"/>
</dbReference>
<dbReference type="OrthoDB" id="1162179at2"/>
<organism evidence="2 3">
    <name type="scientific">Cyclobacterium amurskyense</name>
    <dbReference type="NCBI Taxonomy" id="320787"/>
    <lineage>
        <taxon>Bacteria</taxon>
        <taxon>Pseudomonadati</taxon>
        <taxon>Bacteroidota</taxon>
        <taxon>Cytophagia</taxon>
        <taxon>Cytophagales</taxon>
        <taxon>Cyclobacteriaceae</taxon>
        <taxon>Cyclobacterium</taxon>
    </lineage>
</organism>
<sequence>MQAECKQNLNQLSLLLESLSPQQYNYKSELLSGSSIGQHIRHIIEFYTCLSESFYLQLTQINYDKRERDKSIEQDAQKAILTINKLIDFLNEERVVGKADLVANFSLEDDHDCIIPSSYRRELAYCLEHSIHHQALIKISLLDQGLVHLVDDNFGVAPSTTKACQTKEVR</sequence>
<protein>
    <recommendedName>
        <fullName evidence="1">DinB-like domain-containing protein</fullName>
    </recommendedName>
</protein>
<dbReference type="InterPro" id="IPR024775">
    <property type="entry name" value="DinB-like"/>
</dbReference>
<accession>A0A0H4PDW8</accession>
<feature type="domain" description="DinB-like" evidence="1">
    <location>
        <begin position="7"/>
        <end position="137"/>
    </location>
</feature>
<evidence type="ECO:0000313" key="3">
    <source>
        <dbReference type="Proteomes" id="UP000036520"/>
    </source>
</evidence>
<proteinExistence type="predicted"/>